<comment type="caution">
    <text evidence="2">The sequence shown here is derived from an EMBL/GenBank/DDBJ whole genome shotgun (WGS) entry which is preliminary data.</text>
</comment>
<protein>
    <submittedName>
        <fullName evidence="2">WhiB family transcriptional regulator</fullName>
    </submittedName>
</protein>
<reference evidence="2 3" key="1">
    <citation type="submission" date="2022-03" db="EMBL/GenBank/DDBJ databases">
        <title>Pseudonocardia alaer sp. nov., a novel actinomycete isolated from reed forest soil.</title>
        <authorList>
            <person name="Wang L."/>
        </authorList>
    </citation>
    <scope>NUCLEOTIDE SEQUENCE [LARGE SCALE GENOMIC DNA]</scope>
    <source>
        <strain evidence="2 3">Y-16303</strain>
    </source>
</reference>
<evidence type="ECO:0000313" key="2">
    <source>
        <dbReference type="EMBL" id="MCH6165163.1"/>
    </source>
</evidence>
<organism evidence="2 3">
    <name type="scientific">Pseudonocardia alaniniphila</name>
    <dbReference type="NCBI Taxonomy" id="75291"/>
    <lineage>
        <taxon>Bacteria</taxon>
        <taxon>Bacillati</taxon>
        <taxon>Actinomycetota</taxon>
        <taxon>Actinomycetes</taxon>
        <taxon>Pseudonocardiales</taxon>
        <taxon>Pseudonocardiaceae</taxon>
        <taxon>Pseudonocardia</taxon>
    </lineage>
</organism>
<dbReference type="Proteomes" id="UP001299970">
    <property type="component" value="Unassembled WGS sequence"/>
</dbReference>
<accession>A0ABS9T9R8</accession>
<dbReference type="Pfam" id="PF02467">
    <property type="entry name" value="Whib"/>
    <property type="match status" value="1"/>
</dbReference>
<gene>
    <name evidence="2" type="ORF">MMF94_05660</name>
</gene>
<sequence length="146" mass="15565">MSANRVNRAKFAKCDEISTDQSAVESNEDSLVVIAERLDFLRSATNDALGAIVVGAGSCMARTSDGDLPGWLFDSATPESVAARLCGTCPVRDECLELELRLFRDQKLGMWGALGESGRCAVYPVWSQRRDGEAGSDSDAMGGGAR</sequence>
<dbReference type="InterPro" id="IPR034768">
    <property type="entry name" value="4FE4S_WBL"/>
</dbReference>
<dbReference type="PROSITE" id="PS51674">
    <property type="entry name" value="4FE4S_WBL"/>
    <property type="match status" value="1"/>
</dbReference>
<dbReference type="RefSeq" id="WP_241035195.1">
    <property type="nucleotide sequence ID" value="NZ_BAAAJF010000018.1"/>
</dbReference>
<keyword evidence="3" id="KW-1185">Reference proteome</keyword>
<evidence type="ECO:0000313" key="3">
    <source>
        <dbReference type="Proteomes" id="UP001299970"/>
    </source>
</evidence>
<proteinExistence type="predicted"/>
<name>A0ABS9T9R8_9PSEU</name>
<feature type="domain" description="4Fe-4S Wbl-type" evidence="1">
    <location>
        <begin position="58"/>
        <end position="121"/>
    </location>
</feature>
<evidence type="ECO:0000259" key="1">
    <source>
        <dbReference type="PROSITE" id="PS51674"/>
    </source>
</evidence>
<dbReference type="EMBL" id="JAKXMK010000004">
    <property type="protein sequence ID" value="MCH6165163.1"/>
    <property type="molecule type" value="Genomic_DNA"/>
</dbReference>